<dbReference type="EMBL" id="JABEQO010000008">
    <property type="protein sequence ID" value="MBB2164617.1"/>
    <property type="molecule type" value="Genomic_DNA"/>
</dbReference>
<dbReference type="Proteomes" id="UP000561077">
    <property type="component" value="Unassembled WGS sequence"/>
</dbReference>
<evidence type="ECO:0000313" key="1">
    <source>
        <dbReference type="EMBL" id="MBB2164617.1"/>
    </source>
</evidence>
<name>A0A7W4IKP4_9PROT</name>
<protein>
    <submittedName>
        <fullName evidence="1">Phage Gp37/Gp68 family protein</fullName>
    </submittedName>
</protein>
<evidence type="ECO:0000313" key="3">
    <source>
        <dbReference type="Proteomes" id="UP000540490"/>
    </source>
</evidence>
<keyword evidence="3" id="KW-1185">Reference proteome</keyword>
<organism evidence="1 4">
    <name type="scientific">Gluconacetobacter dulcium</name>
    <dbReference type="NCBI Taxonomy" id="2729096"/>
    <lineage>
        <taxon>Bacteria</taxon>
        <taxon>Pseudomonadati</taxon>
        <taxon>Pseudomonadota</taxon>
        <taxon>Alphaproteobacteria</taxon>
        <taxon>Acetobacterales</taxon>
        <taxon>Acetobacteraceae</taxon>
        <taxon>Gluconacetobacter</taxon>
    </lineage>
</organism>
<accession>A0A7W4IKP4</accession>
<sequence length="279" mass="31674">MGTNSGIEWTDHTFNPWVGCTKISAACDHCYAEGWAKRAGHPDLWAGKRRRTSEKNWNLPLRWNREAQASGVRARVFSASLADVFDNQVPPDWRTDLWNLIAATPGLDWLLLTKRPQNISGMLPPCWQDEPWPNVWLGTTICNQEEADRNVRHLTTIPAALRFLSIEPLLGPLTFRWARWVDQDATLRKFGRLGHLEGLRGIHWAIVGGESGPHARPMDLAWARALRDEFQEAGTAFFFKQWGEYDASGVRVGKKRAGRLLDGRIWQHVPGPRSLTTLP</sequence>
<reference evidence="3 4" key="1">
    <citation type="submission" date="2020-04" db="EMBL/GenBank/DDBJ databases">
        <title>Description of novel Gluconacetobacter.</title>
        <authorList>
            <person name="Sombolestani A."/>
        </authorList>
    </citation>
    <scope>NUCLEOTIDE SEQUENCE [LARGE SCALE GENOMIC DNA]</scope>
    <source>
        <strain evidence="2 3">LMG 1728</strain>
        <strain evidence="1 4">LMG 1731</strain>
    </source>
</reference>
<proteinExistence type="predicted"/>
<dbReference type="InterPro" id="IPR011101">
    <property type="entry name" value="DUF5131"/>
</dbReference>
<evidence type="ECO:0000313" key="2">
    <source>
        <dbReference type="EMBL" id="MBB2193616.1"/>
    </source>
</evidence>
<gene>
    <name evidence="2" type="ORF">HLH25_08170</name>
    <name evidence="1" type="ORF">HLH26_08685</name>
</gene>
<comment type="caution">
    <text evidence="1">The sequence shown here is derived from an EMBL/GenBank/DDBJ whole genome shotgun (WGS) entry which is preliminary data.</text>
</comment>
<evidence type="ECO:0000313" key="4">
    <source>
        <dbReference type="Proteomes" id="UP000561077"/>
    </source>
</evidence>
<dbReference type="Pfam" id="PF07505">
    <property type="entry name" value="DUF5131"/>
    <property type="match status" value="1"/>
</dbReference>
<dbReference type="AlphaFoldDB" id="A0A7W4IKP4"/>
<dbReference type="RefSeq" id="WP_182973589.1">
    <property type="nucleotide sequence ID" value="NZ_JABEQN010000008.1"/>
</dbReference>
<dbReference type="Proteomes" id="UP000540490">
    <property type="component" value="Unassembled WGS sequence"/>
</dbReference>
<dbReference type="EMBL" id="JABEQN010000008">
    <property type="protein sequence ID" value="MBB2193616.1"/>
    <property type="molecule type" value="Genomic_DNA"/>
</dbReference>